<keyword evidence="2" id="KW-1185">Reference proteome</keyword>
<evidence type="ECO:0000313" key="1">
    <source>
        <dbReference type="EMBL" id="NYD34116.1"/>
    </source>
</evidence>
<dbReference type="AlphaFoldDB" id="A0A7Y9J3R7"/>
<sequence>MERFDGWIAGLGTAAGLRYVIGHWPHSPLGTFTDVMVERPDGHRLLLAPSAAVAEFVGATYTFDEVRYVPVDLRSLGSEFFLTAGPLESRFTLGGRSPLGLLLRAVPWRLATASWWIATIDAIARRVLPGVRTVGSAGGGRTEYYGAQDLQRITAATTTYDGVDQGALHPVSPPVHFGFGSTPTAPSWVRITTLIAGAGNSSEPIGAGGSPSG</sequence>
<protein>
    <submittedName>
        <fullName evidence="1">Uncharacterized protein</fullName>
    </submittedName>
</protein>
<gene>
    <name evidence="1" type="ORF">BJ983_000218</name>
</gene>
<accession>A0A7Y9J3R7</accession>
<comment type="caution">
    <text evidence="1">The sequence shown here is derived from an EMBL/GenBank/DDBJ whole genome shotgun (WGS) entry which is preliminary data.</text>
</comment>
<name>A0A7Y9J3R7_9PSEU</name>
<dbReference type="RefSeq" id="WP_179792102.1">
    <property type="nucleotide sequence ID" value="NZ_BAABHP010000012.1"/>
</dbReference>
<dbReference type="EMBL" id="JACCBN010000001">
    <property type="protein sequence ID" value="NYD34116.1"/>
    <property type="molecule type" value="Genomic_DNA"/>
</dbReference>
<dbReference type="Proteomes" id="UP000535890">
    <property type="component" value="Unassembled WGS sequence"/>
</dbReference>
<proteinExistence type="predicted"/>
<organism evidence="1 2">
    <name type="scientific">Actinomycetospora corticicola</name>
    <dbReference type="NCBI Taxonomy" id="663602"/>
    <lineage>
        <taxon>Bacteria</taxon>
        <taxon>Bacillati</taxon>
        <taxon>Actinomycetota</taxon>
        <taxon>Actinomycetes</taxon>
        <taxon>Pseudonocardiales</taxon>
        <taxon>Pseudonocardiaceae</taxon>
        <taxon>Actinomycetospora</taxon>
    </lineage>
</organism>
<reference evidence="1 2" key="1">
    <citation type="submission" date="2020-07" db="EMBL/GenBank/DDBJ databases">
        <title>Sequencing the genomes of 1000 actinobacteria strains.</title>
        <authorList>
            <person name="Klenk H.-P."/>
        </authorList>
    </citation>
    <scope>NUCLEOTIDE SEQUENCE [LARGE SCALE GENOMIC DNA]</scope>
    <source>
        <strain evidence="1 2">DSM 45772</strain>
    </source>
</reference>
<evidence type="ECO:0000313" key="2">
    <source>
        <dbReference type="Proteomes" id="UP000535890"/>
    </source>
</evidence>